<name>A0AAV7UJF4_PLEWA</name>
<sequence length="106" mass="12522">MRNSKNDGEHKHETGQRDERKACGYRVRELQKRSMEWLSTTWTPLACCWKISATTVEIRFYVKVASNNFILINLNRWLCRRLKGTLDRRGPDLASLEKWTKGDCTF</sequence>
<keyword evidence="2" id="KW-1185">Reference proteome</keyword>
<dbReference type="AlphaFoldDB" id="A0AAV7UJF4"/>
<evidence type="ECO:0000313" key="2">
    <source>
        <dbReference type="Proteomes" id="UP001066276"/>
    </source>
</evidence>
<dbReference type="Proteomes" id="UP001066276">
    <property type="component" value="Chromosome 3_1"/>
</dbReference>
<comment type="caution">
    <text evidence="1">The sequence shown here is derived from an EMBL/GenBank/DDBJ whole genome shotgun (WGS) entry which is preliminary data.</text>
</comment>
<gene>
    <name evidence="1" type="ORF">NDU88_005251</name>
</gene>
<protein>
    <submittedName>
        <fullName evidence="1">Uncharacterized protein</fullName>
    </submittedName>
</protein>
<dbReference type="EMBL" id="JANPWB010000005">
    <property type="protein sequence ID" value="KAJ1188490.1"/>
    <property type="molecule type" value="Genomic_DNA"/>
</dbReference>
<proteinExistence type="predicted"/>
<accession>A0AAV7UJF4</accession>
<organism evidence="1 2">
    <name type="scientific">Pleurodeles waltl</name>
    <name type="common">Iberian ribbed newt</name>
    <dbReference type="NCBI Taxonomy" id="8319"/>
    <lineage>
        <taxon>Eukaryota</taxon>
        <taxon>Metazoa</taxon>
        <taxon>Chordata</taxon>
        <taxon>Craniata</taxon>
        <taxon>Vertebrata</taxon>
        <taxon>Euteleostomi</taxon>
        <taxon>Amphibia</taxon>
        <taxon>Batrachia</taxon>
        <taxon>Caudata</taxon>
        <taxon>Salamandroidea</taxon>
        <taxon>Salamandridae</taxon>
        <taxon>Pleurodelinae</taxon>
        <taxon>Pleurodeles</taxon>
    </lineage>
</organism>
<reference evidence="1" key="1">
    <citation type="journal article" date="2022" name="bioRxiv">
        <title>Sequencing and chromosome-scale assembly of the giantPleurodeles waltlgenome.</title>
        <authorList>
            <person name="Brown T."/>
            <person name="Elewa A."/>
            <person name="Iarovenko S."/>
            <person name="Subramanian E."/>
            <person name="Araus A.J."/>
            <person name="Petzold A."/>
            <person name="Susuki M."/>
            <person name="Suzuki K.-i.T."/>
            <person name="Hayashi T."/>
            <person name="Toyoda A."/>
            <person name="Oliveira C."/>
            <person name="Osipova E."/>
            <person name="Leigh N.D."/>
            <person name="Simon A."/>
            <person name="Yun M.H."/>
        </authorList>
    </citation>
    <scope>NUCLEOTIDE SEQUENCE</scope>
    <source>
        <strain evidence="1">20211129_DDA</strain>
        <tissue evidence="1">Liver</tissue>
    </source>
</reference>
<evidence type="ECO:0000313" key="1">
    <source>
        <dbReference type="EMBL" id="KAJ1188490.1"/>
    </source>
</evidence>